<name>A0A2G8LG34_STIJA</name>
<evidence type="ECO:0000256" key="6">
    <source>
        <dbReference type="PROSITE-ProRule" id="PRU00302"/>
    </source>
</evidence>
<evidence type="ECO:0000256" key="4">
    <source>
        <dbReference type="ARBA" id="ARBA00023136"/>
    </source>
</evidence>
<evidence type="ECO:0000256" key="2">
    <source>
        <dbReference type="ARBA" id="ARBA00022692"/>
    </source>
</evidence>
<dbReference type="InterPro" id="IPR035914">
    <property type="entry name" value="Sperma_CUB_dom_sf"/>
</dbReference>
<evidence type="ECO:0000256" key="3">
    <source>
        <dbReference type="ARBA" id="ARBA00022989"/>
    </source>
</evidence>
<dbReference type="Pfam" id="PF01825">
    <property type="entry name" value="GPS"/>
    <property type="match status" value="1"/>
</dbReference>
<evidence type="ECO:0000256" key="5">
    <source>
        <dbReference type="ARBA" id="ARBA00023157"/>
    </source>
</evidence>
<dbReference type="EMBL" id="MRZV01000089">
    <property type="protein sequence ID" value="PIK59214.1"/>
    <property type="molecule type" value="Genomic_DNA"/>
</dbReference>
<evidence type="ECO:0000256" key="1">
    <source>
        <dbReference type="ARBA" id="ARBA00004370"/>
    </source>
</evidence>
<dbReference type="PANTHER" id="PTHR47767:SF1">
    <property type="entry name" value="ADHESION G PROTEIN-COUPLED RECEPTOR G7"/>
    <property type="match status" value="1"/>
</dbReference>
<sequence length="665" mass="73589">MFDSGGYPCKLQQEEFFIAPDGHNILLTIEYLFTEELYDVLRIGNGNDIKQGLLREYSGGPFIHEIEILSEGTMMWLTLIADGSINSIGFRGFVKSVNATAYSFRFVHASVVYFTCPQKSTLGTASALLCAEPHPPDELVSHRPDLPEGQLYPNGTEIMYECPEGWKFNGNDSAVCLYGEWTSEDAFCKDGELYLNGTEIMYECPDGWNLNGNTKAVCLYGMWTNENAFCSEILPTMCPFQSLSFSGVQLTFRATYPGSHVNSIQNCSEESSNAYHPLAMRVCDEDGWEEPVLTTCYTPEDAAHAVERITNTTVTEENVDEVASDLALVTTQTEDLDVSQVEDVAESLRDIANVNSSSIEVTESVVGTVNNLMEVNERSLEQTVGSSSVIVSLEQQISNVQKNPNNFTDVQHNVGVQAVKLDPDITKAVTFINLPPSNTTGRDALNADLAEENTRLFNNKQEVRTDNSTTSIYVPSKILELALEVDPTITHVPISFFIYKDSRLFQTSQVSSTSAPEKDNIKNRQEIASQVIAATLEHLGQNEVVKEEKCVFWSVSEDGKQGTWSAEGCTLTKDKNQTVCTCNHLTSFAVLVGIGSDLPEALSIITVVVILDKWLNSLHLIIITNRRTTNEASITNPSQSLPMLVSFLRSFPGGRFRHRQAKTLQ</sequence>
<keyword evidence="2" id="KW-0812">Transmembrane</keyword>
<comment type="caution">
    <text evidence="6">Lacks conserved residue(s) required for the propagation of feature annotation.</text>
</comment>
<feature type="domain" description="GAIN-B" evidence="7">
    <location>
        <begin position="436"/>
        <end position="598"/>
    </location>
</feature>
<dbReference type="CDD" id="cd00041">
    <property type="entry name" value="CUB"/>
    <property type="match status" value="1"/>
</dbReference>
<dbReference type="PANTHER" id="PTHR47767">
    <property type="entry name" value="ADHESION G PROTEIN-COUPLED RECEPTOR G7"/>
    <property type="match status" value="1"/>
</dbReference>
<dbReference type="PROSITE" id="PS50923">
    <property type="entry name" value="SUSHI"/>
    <property type="match status" value="1"/>
</dbReference>
<dbReference type="PROSITE" id="PS50221">
    <property type="entry name" value="GAIN_B"/>
    <property type="match status" value="1"/>
</dbReference>
<proteinExistence type="predicted"/>
<dbReference type="Proteomes" id="UP000230750">
    <property type="component" value="Unassembled WGS sequence"/>
</dbReference>
<dbReference type="SMART" id="SM00032">
    <property type="entry name" value="CCP"/>
    <property type="match status" value="2"/>
</dbReference>
<comment type="subcellular location">
    <subcellularLocation>
        <location evidence="1">Membrane</location>
    </subcellularLocation>
</comment>
<dbReference type="GO" id="GO:0016020">
    <property type="term" value="C:membrane"/>
    <property type="evidence" value="ECO:0007669"/>
    <property type="project" value="UniProtKB-SubCell"/>
</dbReference>
<dbReference type="SMART" id="SM00303">
    <property type="entry name" value="GPS"/>
    <property type="match status" value="1"/>
</dbReference>
<keyword evidence="10" id="KW-1185">Reference proteome</keyword>
<protein>
    <submittedName>
        <fullName evidence="9">Uncharacterized protein</fullName>
    </submittedName>
</protein>
<dbReference type="SUPFAM" id="SSF49854">
    <property type="entry name" value="Spermadhesin, CUB domain"/>
    <property type="match status" value="1"/>
</dbReference>
<dbReference type="OrthoDB" id="9984531at2759"/>
<dbReference type="Gene3D" id="2.60.120.290">
    <property type="entry name" value="Spermadhesin, CUB domain"/>
    <property type="match status" value="1"/>
</dbReference>
<dbReference type="InterPro" id="IPR053066">
    <property type="entry name" value="ADGR_G7"/>
</dbReference>
<dbReference type="InterPro" id="IPR057244">
    <property type="entry name" value="GAIN_B"/>
</dbReference>
<dbReference type="Pfam" id="PF00084">
    <property type="entry name" value="Sushi"/>
    <property type="match status" value="2"/>
</dbReference>
<comment type="caution">
    <text evidence="9">The sequence shown here is derived from an EMBL/GenBank/DDBJ whole genome shotgun (WGS) entry which is preliminary data.</text>
</comment>
<keyword evidence="4" id="KW-0472">Membrane</keyword>
<evidence type="ECO:0000313" key="10">
    <source>
        <dbReference type="Proteomes" id="UP000230750"/>
    </source>
</evidence>
<dbReference type="InterPro" id="IPR046338">
    <property type="entry name" value="GAIN_dom_sf"/>
</dbReference>
<organism evidence="9 10">
    <name type="scientific">Stichopus japonicus</name>
    <name type="common">Sea cucumber</name>
    <dbReference type="NCBI Taxonomy" id="307972"/>
    <lineage>
        <taxon>Eukaryota</taxon>
        <taxon>Metazoa</taxon>
        <taxon>Echinodermata</taxon>
        <taxon>Eleutherozoa</taxon>
        <taxon>Echinozoa</taxon>
        <taxon>Holothuroidea</taxon>
        <taxon>Aspidochirotacea</taxon>
        <taxon>Aspidochirotida</taxon>
        <taxon>Stichopodidae</taxon>
        <taxon>Apostichopus</taxon>
    </lineage>
</organism>
<evidence type="ECO:0000313" key="9">
    <source>
        <dbReference type="EMBL" id="PIK59214.1"/>
    </source>
</evidence>
<reference evidence="9 10" key="1">
    <citation type="journal article" date="2017" name="PLoS Biol.">
        <title>The sea cucumber genome provides insights into morphological evolution and visceral regeneration.</title>
        <authorList>
            <person name="Zhang X."/>
            <person name="Sun L."/>
            <person name="Yuan J."/>
            <person name="Sun Y."/>
            <person name="Gao Y."/>
            <person name="Zhang L."/>
            <person name="Li S."/>
            <person name="Dai H."/>
            <person name="Hamel J.F."/>
            <person name="Liu C."/>
            <person name="Yu Y."/>
            <person name="Liu S."/>
            <person name="Lin W."/>
            <person name="Guo K."/>
            <person name="Jin S."/>
            <person name="Xu P."/>
            <person name="Storey K.B."/>
            <person name="Huan P."/>
            <person name="Zhang T."/>
            <person name="Zhou Y."/>
            <person name="Zhang J."/>
            <person name="Lin C."/>
            <person name="Li X."/>
            <person name="Xing L."/>
            <person name="Huo D."/>
            <person name="Sun M."/>
            <person name="Wang L."/>
            <person name="Mercier A."/>
            <person name="Li F."/>
            <person name="Yang H."/>
            <person name="Xiang J."/>
        </authorList>
    </citation>
    <scope>NUCLEOTIDE SEQUENCE [LARGE SCALE GENOMIC DNA]</scope>
    <source>
        <strain evidence="9">Shaxun</strain>
        <tissue evidence="9">Muscle</tissue>
    </source>
</reference>
<dbReference type="InterPro" id="IPR000436">
    <property type="entry name" value="Sushi_SCR_CCP_dom"/>
</dbReference>
<dbReference type="CDD" id="cd00033">
    <property type="entry name" value="CCP"/>
    <property type="match status" value="2"/>
</dbReference>
<keyword evidence="3" id="KW-1133">Transmembrane helix</keyword>
<evidence type="ECO:0000259" key="8">
    <source>
        <dbReference type="PROSITE" id="PS50923"/>
    </source>
</evidence>
<dbReference type="AlphaFoldDB" id="A0A2G8LG34"/>
<keyword evidence="5" id="KW-1015">Disulfide bond</keyword>
<dbReference type="Gene3D" id="2.10.70.10">
    <property type="entry name" value="Complement Module, domain 1"/>
    <property type="match status" value="2"/>
</dbReference>
<evidence type="ECO:0000259" key="7">
    <source>
        <dbReference type="PROSITE" id="PS50221"/>
    </source>
</evidence>
<dbReference type="InterPro" id="IPR000203">
    <property type="entry name" value="GPS"/>
</dbReference>
<dbReference type="InterPro" id="IPR035976">
    <property type="entry name" value="Sushi/SCR/CCP_sf"/>
</dbReference>
<dbReference type="SUPFAM" id="SSF57535">
    <property type="entry name" value="Complement control module/SCR domain"/>
    <property type="match status" value="2"/>
</dbReference>
<dbReference type="Gene3D" id="2.60.220.50">
    <property type="match status" value="1"/>
</dbReference>
<gene>
    <name evidence="9" type="ORF">BSL78_03853</name>
</gene>
<accession>A0A2G8LG34</accession>
<dbReference type="InterPro" id="IPR000859">
    <property type="entry name" value="CUB_dom"/>
</dbReference>
<feature type="domain" description="Sushi" evidence="8">
    <location>
        <begin position="128"/>
        <end position="190"/>
    </location>
</feature>
<keyword evidence="6" id="KW-0768">Sushi</keyword>